<reference evidence="2" key="1">
    <citation type="submission" date="2017-02" db="UniProtKB">
        <authorList>
            <consortium name="WormBaseParasite"/>
        </authorList>
    </citation>
    <scope>IDENTIFICATION</scope>
</reference>
<accession>A0A0N5BUN8</accession>
<evidence type="ECO:0000313" key="1">
    <source>
        <dbReference type="Proteomes" id="UP000046392"/>
    </source>
</evidence>
<dbReference type="WBParaSite" id="SPAL_0000955800.1">
    <property type="protein sequence ID" value="SPAL_0000955800.1"/>
    <property type="gene ID" value="SPAL_0000955800"/>
</dbReference>
<keyword evidence="1" id="KW-1185">Reference proteome</keyword>
<dbReference type="Proteomes" id="UP000046392">
    <property type="component" value="Unplaced"/>
</dbReference>
<proteinExistence type="predicted"/>
<organism evidence="1 2">
    <name type="scientific">Strongyloides papillosus</name>
    <name type="common">Intestinal threadworm</name>
    <dbReference type="NCBI Taxonomy" id="174720"/>
    <lineage>
        <taxon>Eukaryota</taxon>
        <taxon>Metazoa</taxon>
        <taxon>Ecdysozoa</taxon>
        <taxon>Nematoda</taxon>
        <taxon>Chromadorea</taxon>
        <taxon>Rhabditida</taxon>
        <taxon>Tylenchina</taxon>
        <taxon>Panagrolaimomorpha</taxon>
        <taxon>Strongyloidoidea</taxon>
        <taxon>Strongyloididae</taxon>
        <taxon>Strongyloides</taxon>
    </lineage>
</organism>
<sequence>MRHLSFSITDNAEDELVNLWRRGMEELFLPQLVKNYTPARKFHNTIFNDILYREEQLDEAQQILVDPYAQIKNL</sequence>
<evidence type="ECO:0000313" key="2">
    <source>
        <dbReference type="WBParaSite" id="SPAL_0000955800.1"/>
    </source>
</evidence>
<protein>
    <submittedName>
        <fullName evidence="2">DHC_N2 domain-containing protein</fullName>
    </submittedName>
</protein>
<name>A0A0N5BUN8_STREA</name>
<dbReference type="AlphaFoldDB" id="A0A0N5BUN8"/>